<dbReference type="SUPFAM" id="SSF51569">
    <property type="entry name" value="Aldolase"/>
    <property type="match status" value="1"/>
</dbReference>
<dbReference type="PROSITE" id="PS00666">
    <property type="entry name" value="DHDPS_2"/>
    <property type="match status" value="1"/>
</dbReference>
<evidence type="ECO:0000313" key="4">
    <source>
        <dbReference type="Proteomes" id="UP000006457"/>
    </source>
</evidence>
<dbReference type="Pfam" id="PF00701">
    <property type="entry name" value="DHDPS"/>
    <property type="match status" value="1"/>
</dbReference>
<keyword evidence="4" id="KW-1185">Reference proteome</keyword>
<dbReference type="InterPro" id="IPR013785">
    <property type="entry name" value="Aldolase_TIM"/>
</dbReference>
<dbReference type="PANTHER" id="PTHR42849:SF1">
    <property type="entry name" value="N-ACETYLNEURAMINATE LYASE"/>
    <property type="match status" value="1"/>
</dbReference>
<dbReference type="Proteomes" id="UP000006457">
    <property type="component" value="Unassembled WGS sequence"/>
</dbReference>
<dbReference type="GO" id="GO:0005829">
    <property type="term" value="C:cytosol"/>
    <property type="evidence" value="ECO:0007669"/>
    <property type="project" value="TreeGrafter"/>
</dbReference>
<dbReference type="SMART" id="SM01130">
    <property type="entry name" value="DHDPS"/>
    <property type="match status" value="1"/>
</dbReference>
<dbReference type="AlphaFoldDB" id="I3DG56"/>
<sequence>MFKPQGIIAPVLTALDDNEKFNPGAYRNYINYLINAGIHGIFPLGTNGEFYGFNEAEKLEIIKVAVEAANGRVPVYAGTGCVTTKETVEFSKKVIDLGVDVLSIVSPYYIAVTQDDLYRHYATIAQNVNAPILMYNIPARTGNNIDAKTIKKLAQFENIIGVKDSSGNFDNTLKYIENTDPRLSIMAGSDSLIL</sequence>
<protein>
    <submittedName>
        <fullName evidence="3">Dihydrodipicolinate synthetase family protein</fullName>
    </submittedName>
</protein>
<keyword evidence="2" id="KW-0704">Schiff base</keyword>
<dbReference type="InterPro" id="IPR020625">
    <property type="entry name" value="Schiff_base-form_aldolases_AS"/>
</dbReference>
<keyword evidence="1" id="KW-0456">Lyase</keyword>
<name>I3DG56_9PAST</name>
<evidence type="ECO:0000256" key="1">
    <source>
        <dbReference type="ARBA" id="ARBA00023239"/>
    </source>
</evidence>
<dbReference type="EMBL" id="AJSX01000016">
    <property type="protein sequence ID" value="EIJ70699.1"/>
    <property type="molecule type" value="Genomic_DNA"/>
</dbReference>
<organism evidence="3 4">
    <name type="scientific">Pasteurella bettyae CCUG 2042</name>
    <dbReference type="NCBI Taxonomy" id="1095749"/>
    <lineage>
        <taxon>Bacteria</taxon>
        <taxon>Pseudomonadati</taxon>
        <taxon>Pseudomonadota</taxon>
        <taxon>Gammaproteobacteria</taxon>
        <taxon>Pasteurellales</taxon>
        <taxon>Pasteurellaceae</taxon>
        <taxon>Pasteurella</taxon>
    </lineage>
</organism>
<dbReference type="PRINTS" id="PR00146">
    <property type="entry name" value="DHPICSNTHASE"/>
</dbReference>
<proteinExistence type="predicted"/>
<evidence type="ECO:0000256" key="2">
    <source>
        <dbReference type="ARBA" id="ARBA00023270"/>
    </source>
</evidence>
<dbReference type="CDD" id="cd00408">
    <property type="entry name" value="DHDPS-like"/>
    <property type="match status" value="1"/>
</dbReference>
<evidence type="ECO:0000313" key="3">
    <source>
        <dbReference type="EMBL" id="EIJ70699.1"/>
    </source>
</evidence>
<comment type="caution">
    <text evidence="3">The sequence shown here is derived from an EMBL/GenBank/DDBJ whole genome shotgun (WGS) entry which is preliminary data.</text>
</comment>
<dbReference type="Gene3D" id="3.20.20.70">
    <property type="entry name" value="Aldolase class I"/>
    <property type="match status" value="1"/>
</dbReference>
<dbReference type="InterPro" id="IPR002220">
    <property type="entry name" value="DapA-like"/>
</dbReference>
<reference evidence="3 4" key="1">
    <citation type="submission" date="2012-03" db="EMBL/GenBank/DDBJ databases">
        <authorList>
            <person name="Harkins D.M."/>
            <person name="Madupu R."/>
            <person name="Durkin A.S."/>
            <person name="Torralba M."/>
            <person name="Methe B."/>
            <person name="Sutton G.G."/>
            <person name="Nelson K.E."/>
        </authorList>
    </citation>
    <scope>NUCLEOTIDE SEQUENCE [LARGE SCALE GENOMIC DNA]</scope>
    <source>
        <strain evidence="3 4">CCUG 2042</strain>
    </source>
</reference>
<accession>I3DG56</accession>
<dbReference type="PANTHER" id="PTHR42849">
    <property type="entry name" value="N-ACETYLNEURAMINATE LYASE"/>
    <property type="match status" value="1"/>
</dbReference>
<gene>
    <name evidence="3" type="ORF">HMPREF1052_1992</name>
</gene>
<dbReference type="GO" id="GO:0008747">
    <property type="term" value="F:N-acetylneuraminate lyase activity"/>
    <property type="evidence" value="ECO:0007669"/>
    <property type="project" value="TreeGrafter"/>
</dbReference>
<dbReference type="GO" id="GO:0019262">
    <property type="term" value="P:N-acetylneuraminate catabolic process"/>
    <property type="evidence" value="ECO:0007669"/>
    <property type="project" value="TreeGrafter"/>
</dbReference>
<dbReference type="PATRIC" id="fig|1095749.3.peg.634"/>
<dbReference type="eggNOG" id="COG0329">
    <property type="taxonomic scope" value="Bacteria"/>
</dbReference>